<keyword evidence="1" id="KW-1133">Transmembrane helix</keyword>
<dbReference type="RefSeq" id="WP_381481640.1">
    <property type="nucleotide sequence ID" value="NZ_JBHTLT010000116.1"/>
</dbReference>
<feature type="transmembrane region" description="Helical" evidence="1">
    <location>
        <begin position="113"/>
        <end position="128"/>
    </location>
</feature>
<feature type="domain" description="DUF418" evidence="2">
    <location>
        <begin position="228"/>
        <end position="380"/>
    </location>
</feature>
<evidence type="ECO:0000256" key="1">
    <source>
        <dbReference type="SAM" id="Phobius"/>
    </source>
</evidence>
<keyword evidence="1" id="KW-0472">Membrane</keyword>
<evidence type="ECO:0000313" key="3">
    <source>
        <dbReference type="EMBL" id="MFD1206204.1"/>
    </source>
</evidence>
<comment type="caution">
    <text evidence="3">The sequence shown here is derived from an EMBL/GenBank/DDBJ whole genome shotgun (WGS) entry which is preliminary data.</text>
</comment>
<feature type="transmembrane region" description="Helical" evidence="1">
    <location>
        <begin position="246"/>
        <end position="263"/>
    </location>
</feature>
<evidence type="ECO:0000313" key="4">
    <source>
        <dbReference type="Proteomes" id="UP001597231"/>
    </source>
</evidence>
<feature type="transmembrane region" description="Helical" evidence="1">
    <location>
        <begin position="316"/>
        <end position="335"/>
    </location>
</feature>
<dbReference type="InterPro" id="IPR052529">
    <property type="entry name" value="Bact_Transport_Assoc"/>
</dbReference>
<feature type="transmembrane region" description="Helical" evidence="1">
    <location>
        <begin position="135"/>
        <end position="159"/>
    </location>
</feature>
<reference evidence="4" key="1">
    <citation type="journal article" date="2019" name="Int. J. Syst. Evol. Microbiol.">
        <title>The Global Catalogue of Microorganisms (GCM) 10K type strain sequencing project: providing services to taxonomists for standard genome sequencing and annotation.</title>
        <authorList>
            <consortium name="The Broad Institute Genomics Platform"/>
            <consortium name="The Broad Institute Genome Sequencing Center for Infectious Disease"/>
            <person name="Wu L."/>
            <person name="Ma J."/>
        </authorList>
    </citation>
    <scope>NUCLEOTIDE SEQUENCE [LARGE SCALE GENOMIC DNA]</scope>
    <source>
        <strain evidence="4">CCUG 53915</strain>
    </source>
</reference>
<dbReference type="PANTHER" id="PTHR30590">
    <property type="entry name" value="INNER MEMBRANE PROTEIN"/>
    <property type="match status" value="1"/>
</dbReference>
<gene>
    <name evidence="3" type="ORF">ACFQ38_13985</name>
</gene>
<feature type="transmembrane region" description="Helical" evidence="1">
    <location>
        <begin position="275"/>
        <end position="295"/>
    </location>
</feature>
<protein>
    <submittedName>
        <fullName evidence="3">DUF418 domain-containing protein</fullName>
    </submittedName>
</protein>
<keyword evidence="4" id="KW-1185">Reference proteome</keyword>
<proteinExistence type="predicted"/>
<feature type="transmembrane region" description="Helical" evidence="1">
    <location>
        <begin position="60"/>
        <end position="78"/>
    </location>
</feature>
<feature type="transmembrane region" description="Helical" evidence="1">
    <location>
        <begin position="90"/>
        <end position="107"/>
    </location>
</feature>
<feature type="transmembrane region" description="Helical" evidence="1">
    <location>
        <begin position="12"/>
        <end position="35"/>
    </location>
</feature>
<name>A0ABW3U0Q0_9BACL</name>
<dbReference type="Proteomes" id="UP001597231">
    <property type="component" value="Unassembled WGS sequence"/>
</dbReference>
<keyword evidence="1" id="KW-0812">Transmembrane</keyword>
<dbReference type="SUPFAM" id="SSF103501">
    <property type="entry name" value="Respiratory nitrate reductase 1 gamma chain"/>
    <property type="match status" value="1"/>
</dbReference>
<dbReference type="InterPro" id="IPR007349">
    <property type="entry name" value="DUF418"/>
</dbReference>
<feature type="transmembrane region" description="Helical" evidence="1">
    <location>
        <begin position="203"/>
        <end position="226"/>
    </location>
</feature>
<dbReference type="InterPro" id="IPR036197">
    <property type="entry name" value="NarG-like_sf"/>
</dbReference>
<accession>A0ABW3U0Q0</accession>
<feature type="transmembrane region" description="Helical" evidence="1">
    <location>
        <begin position="341"/>
        <end position="362"/>
    </location>
</feature>
<sequence length="389" mass="44052">MKRIEVLDGLRGFALLGILIVNINFFNESLMAISLGGTPVEGWWNETIKAVSVLFVEGKFLLLFSFLFGYGAVILYSNAEAAGRKFTPMFIRRMMALLLFGILHGIFIWHGDILTSYALLGLLLLPFIRRSSKTLLVWSIVLTLLIPIMMTIFMVVGSLSGLDNTENMYTIDPSQIIAFQQEDQLIYGEGTYTEITVKRINDYIASLLNMILFSPQILGTFLLGAYFAKRNFFHDSNRKKSSFIKLGWIGGIAGIVFTFPRILTDSSNTLLEIGSVFIGSPMLMLSYVSFFSIVFMKHPKFLHFFTYPGKMAFTMYILQSVLCSLIFYSYGFGLYGKLTLWQTTAIALVIFGLQAIIGKMWLQRFKNGPLEYVWRTLYKGKLALKSKAQ</sequence>
<organism evidence="3 4">
    <name type="scientific">Sporosarcina contaminans</name>
    <dbReference type="NCBI Taxonomy" id="633403"/>
    <lineage>
        <taxon>Bacteria</taxon>
        <taxon>Bacillati</taxon>
        <taxon>Bacillota</taxon>
        <taxon>Bacilli</taxon>
        <taxon>Bacillales</taxon>
        <taxon>Caryophanaceae</taxon>
        <taxon>Sporosarcina</taxon>
    </lineage>
</organism>
<dbReference type="EMBL" id="JBHTLT010000116">
    <property type="protein sequence ID" value="MFD1206204.1"/>
    <property type="molecule type" value="Genomic_DNA"/>
</dbReference>
<dbReference type="Pfam" id="PF04235">
    <property type="entry name" value="DUF418"/>
    <property type="match status" value="1"/>
</dbReference>
<evidence type="ECO:0000259" key="2">
    <source>
        <dbReference type="Pfam" id="PF04235"/>
    </source>
</evidence>
<dbReference type="PANTHER" id="PTHR30590:SF2">
    <property type="entry name" value="INNER MEMBRANE PROTEIN"/>
    <property type="match status" value="1"/>
</dbReference>